<dbReference type="VEuPathDB" id="CryptoDB:Cvel_5166"/>
<dbReference type="AlphaFoldDB" id="A0A0G4GT06"/>
<name>A0A0G4GT06_9ALVE</name>
<dbReference type="InterPro" id="IPR011990">
    <property type="entry name" value="TPR-like_helical_dom_sf"/>
</dbReference>
<accession>A0A0G4GT06</accession>
<dbReference type="SUPFAM" id="SSF48452">
    <property type="entry name" value="TPR-like"/>
    <property type="match status" value="1"/>
</dbReference>
<sequence length="489" mass="52974">MRPCLSLPRGARSLPRGRMLPLKLAQRSYFSLPVESPLLQFPDFLSGVTQRGRETSAVSLFQRVREVMKAYMEGSKESLSALLCTGISQARSGNLTGAIKSFQTAAAEAKSKGTEGEETVRVACLLEAVCLLEEGNAEAALKVLEGGGDISSDTETVREACSAVHLGSMPSNSSLGDEAENADVEGRLGALLEESKPIEFLSEARRSLNTLSLWLVSLSREETGKTEEAVSKSLDEAERGLQRAYALSEKLKQFRQASQKEAEGKENEPTDSIWREVKREVDAELELLSVETALLTGESLAVLSLALSEACSRMEADAEDTKAKAKKRAETLHQEACRLLKEALKACEASEVDACKELLPAVLGAVAHTFAGKNEAVAAEGLFRNALERFDALHTHMHSHHRESLKFQIRHAKCLLNWSIICGKWENRESEAQAALARADGLFEGNASLPFPVLTPDGSSGRKALSLQAASLVASSIPSLSIWRGLQIL</sequence>
<protein>
    <submittedName>
        <fullName evidence="1">Uncharacterized protein</fullName>
    </submittedName>
</protein>
<organism evidence="1">
    <name type="scientific">Chromera velia CCMP2878</name>
    <dbReference type="NCBI Taxonomy" id="1169474"/>
    <lineage>
        <taxon>Eukaryota</taxon>
        <taxon>Sar</taxon>
        <taxon>Alveolata</taxon>
        <taxon>Colpodellida</taxon>
        <taxon>Chromeraceae</taxon>
        <taxon>Chromera</taxon>
    </lineage>
</organism>
<dbReference type="EMBL" id="CDMZ01001524">
    <property type="protein sequence ID" value="CEM33848.1"/>
    <property type="molecule type" value="Genomic_DNA"/>
</dbReference>
<gene>
    <name evidence="1" type="ORF">Cvel_5166</name>
</gene>
<reference evidence="1" key="1">
    <citation type="submission" date="2014-11" db="EMBL/GenBank/DDBJ databases">
        <authorList>
            <person name="Otto D Thomas"/>
            <person name="Naeem Raeece"/>
        </authorList>
    </citation>
    <scope>NUCLEOTIDE SEQUENCE</scope>
</reference>
<evidence type="ECO:0000313" key="1">
    <source>
        <dbReference type="EMBL" id="CEM33848.1"/>
    </source>
</evidence>
<proteinExistence type="predicted"/>